<dbReference type="NCBIfam" id="NF003952">
    <property type="entry name" value="PRK05450.1-5"/>
    <property type="match status" value="1"/>
</dbReference>
<evidence type="ECO:0000256" key="3">
    <source>
        <dbReference type="ARBA" id="ARBA00022695"/>
    </source>
</evidence>
<dbReference type="GO" id="GO:0009103">
    <property type="term" value="P:lipopolysaccharide biosynthetic process"/>
    <property type="evidence" value="ECO:0007669"/>
    <property type="project" value="UniProtKB-UniRule"/>
</dbReference>
<keyword evidence="2 5" id="KW-0808">Transferase</keyword>
<comment type="caution">
    <text evidence="6">The sequence shown here is derived from an EMBL/GenBank/DDBJ whole genome shotgun (WGS) entry which is preliminary data.</text>
</comment>
<dbReference type="GO" id="GO:0016020">
    <property type="term" value="C:membrane"/>
    <property type="evidence" value="ECO:0007669"/>
    <property type="project" value="UniProtKB-SubCell"/>
</dbReference>
<comment type="catalytic activity">
    <reaction evidence="5">
        <text>3-deoxy-alpha-D-manno-oct-2-ulosonate + CTP = CMP-3-deoxy-beta-D-manno-octulosonate + diphosphate</text>
        <dbReference type="Rhea" id="RHEA:23448"/>
        <dbReference type="ChEBI" id="CHEBI:33019"/>
        <dbReference type="ChEBI" id="CHEBI:37563"/>
        <dbReference type="ChEBI" id="CHEBI:85986"/>
        <dbReference type="ChEBI" id="CHEBI:85987"/>
        <dbReference type="EC" id="2.7.7.38"/>
    </reaction>
</comment>
<keyword evidence="5" id="KW-0963">Cytoplasm</keyword>
<proteinExistence type="inferred from homology"/>
<dbReference type="Gene3D" id="3.90.550.10">
    <property type="entry name" value="Spore Coat Polysaccharide Biosynthesis Protein SpsA, Chain A"/>
    <property type="match status" value="1"/>
</dbReference>
<organism evidence="6 7">
    <name type="scientific">Fimbriiglobus ruber</name>
    <dbReference type="NCBI Taxonomy" id="1908690"/>
    <lineage>
        <taxon>Bacteria</taxon>
        <taxon>Pseudomonadati</taxon>
        <taxon>Planctomycetota</taxon>
        <taxon>Planctomycetia</taxon>
        <taxon>Gemmatales</taxon>
        <taxon>Gemmataceae</taxon>
        <taxon>Fimbriiglobus</taxon>
    </lineage>
</organism>
<dbReference type="OrthoDB" id="9815559at2"/>
<dbReference type="InterPro" id="IPR004528">
    <property type="entry name" value="KdsB"/>
</dbReference>
<name>A0A225D0V2_9BACT</name>
<dbReference type="NCBIfam" id="TIGR00466">
    <property type="entry name" value="kdsB"/>
    <property type="match status" value="1"/>
</dbReference>
<dbReference type="InterPro" id="IPR003329">
    <property type="entry name" value="Cytidylyl_trans"/>
</dbReference>
<protein>
    <recommendedName>
        <fullName evidence="5">3-deoxy-manno-octulosonate cytidylyltransferase</fullName>
        <ecNumber evidence="5">2.7.7.38</ecNumber>
    </recommendedName>
    <alternativeName>
        <fullName evidence="5">CMP-2-keto-3-deoxyoctulosonic acid synthase</fullName>
        <shortName evidence="5">CKS</shortName>
        <shortName evidence="5">CMP-KDO synthase</shortName>
    </alternativeName>
</protein>
<dbReference type="RefSeq" id="WP_088260826.1">
    <property type="nucleotide sequence ID" value="NZ_NIDE01000020.1"/>
</dbReference>
<dbReference type="GO" id="GO:0008690">
    <property type="term" value="F:3-deoxy-manno-octulosonate cytidylyltransferase activity"/>
    <property type="evidence" value="ECO:0007669"/>
    <property type="project" value="UniProtKB-UniRule"/>
</dbReference>
<dbReference type="GO" id="GO:0005829">
    <property type="term" value="C:cytosol"/>
    <property type="evidence" value="ECO:0007669"/>
    <property type="project" value="TreeGrafter"/>
</dbReference>
<dbReference type="PANTHER" id="PTHR42866:SF2">
    <property type="entry name" value="3-DEOXY-MANNO-OCTULOSONATE CYTIDYLYLTRANSFERASE, MITOCHONDRIAL"/>
    <property type="match status" value="1"/>
</dbReference>
<dbReference type="NCBIfam" id="NF009905">
    <property type="entry name" value="PRK13368.1"/>
    <property type="match status" value="1"/>
</dbReference>
<evidence type="ECO:0000313" key="6">
    <source>
        <dbReference type="EMBL" id="OWK34563.1"/>
    </source>
</evidence>
<dbReference type="SUPFAM" id="SSF53448">
    <property type="entry name" value="Nucleotide-diphospho-sugar transferases"/>
    <property type="match status" value="1"/>
</dbReference>
<dbReference type="AlphaFoldDB" id="A0A225D0V2"/>
<evidence type="ECO:0000256" key="5">
    <source>
        <dbReference type="HAMAP-Rule" id="MF_00057"/>
    </source>
</evidence>
<dbReference type="UniPathway" id="UPA00358">
    <property type="reaction ID" value="UER00476"/>
</dbReference>
<dbReference type="FunFam" id="3.90.550.10:FF:000011">
    <property type="entry name" value="3-deoxy-manno-octulosonate cytidylyltransferase"/>
    <property type="match status" value="1"/>
</dbReference>
<comment type="subcellular location">
    <subcellularLocation>
        <location evidence="5">Cytoplasm</location>
    </subcellularLocation>
    <subcellularLocation>
        <location evidence="1">Membrane</location>
    </subcellularLocation>
</comment>
<comment type="pathway">
    <text evidence="5">Nucleotide-sugar biosynthesis; CMP-3-deoxy-D-manno-octulosonate biosynthesis; CMP-3-deoxy-D-manno-octulosonate from 3-deoxy-D-manno-octulosonate and CTP: step 1/1.</text>
</comment>
<dbReference type="HAMAP" id="MF_00057">
    <property type="entry name" value="KdsB"/>
    <property type="match status" value="1"/>
</dbReference>
<dbReference type="PANTHER" id="PTHR42866">
    <property type="entry name" value="3-DEOXY-MANNO-OCTULOSONATE CYTIDYLYLTRANSFERASE"/>
    <property type="match status" value="1"/>
</dbReference>
<gene>
    <name evidence="5" type="primary">kdsB</name>
    <name evidence="6" type="ORF">FRUB_10534</name>
</gene>
<keyword evidence="3 5" id="KW-0548">Nucleotidyltransferase</keyword>
<dbReference type="CDD" id="cd02517">
    <property type="entry name" value="CMP-KDO-Synthetase"/>
    <property type="match status" value="1"/>
</dbReference>
<comment type="function">
    <text evidence="5">Activates KDO (a required 8-carbon sugar) for incorporation into bacterial lipopolysaccharide in Gram-negative bacteria.</text>
</comment>
<evidence type="ECO:0000256" key="1">
    <source>
        <dbReference type="ARBA" id="ARBA00004370"/>
    </source>
</evidence>
<dbReference type="EC" id="2.7.7.38" evidence="5"/>
<dbReference type="GO" id="GO:0033468">
    <property type="term" value="P:CMP-keto-3-deoxy-D-manno-octulosonic acid biosynthetic process"/>
    <property type="evidence" value="ECO:0007669"/>
    <property type="project" value="UniProtKB-UniRule"/>
</dbReference>
<evidence type="ECO:0000256" key="4">
    <source>
        <dbReference type="ARBA" id="ARBA00022985"/>
    </source>
</evidence>
<dbReference type="InterPro" id="IPR029044">
    <property type="entry name" value="Nucleotide-diphossugar_trans"/>
</dbReference>
<dbReference type="EMBL" id="NIDE01000020">
    <property type="protein sequence ID" value="OWK34563.1"/>
    <property type="molecule type" value="Genomic_DNA"/>
</dbReference>
<evidence type="ECO:0000313" key="7">
    <source>
        <dbReference type="Proteomes" id="UP000214646"/>
    </source>
</evidence>
<keyword evidence="7" id="KW-1185">Reference proteome</keyword>
<dbReference type="Proteomes" id="UP000214646">
    <property type="component" value="Unassembled WGS sequence"/>
</dbReference>
<dbReference type="NCBIfam" id="NF003950">
    <property type="entry name" value="PRK05450.1-3"/>
    <property type="match status" value="1"/>
</dbReference>
<comment type="similarity">
    <text evidence="5">Belongs to the KdsB family.</text>
</comment>
<sequence>MKTAIVIPARYGSTRLPGKPLLRSTGKYLIQHVYELACRAKAASQVIVATDDTRILSAVESFGGTAVMTRKDHQSGTDRIAEVAAGLDADAIVNLQGDEPQFEPAALDQLADLLKDDPKADVATLATPIRDRAIYLSPNCVKVVCDDAGRALYFSRSPIPMVRDGAPDFAADPPQFLLHLGVYAYRRDTLLRLATTPPHPLERTEKLEQLRVLGMGGVIRVGVVPHAHHGVDTPADYDAFVDGVRGIVGRAA</sequence>
<dbReference type="Pfam" id="PF02348">
    <property type="entry name" value="CTP_transf_3"/>
    <property type="match status" value="1"/>
</dbReference>
<keyword evidence="4 5" id="KW-0448">Lipopolysaccharide biosynthesis</keyword>
<reference evidence="7" key="1">
    <citation type="submission" date="2017-06" db="EMBL/GenBank/DDBJ databases">
        <title>Genome analysis of Fimbriiglobus ruber SP5, the first member of the order Planctomycetales with confirmed chitinolytic capability.</title>
        <authorList>
            <person name="Ravin N.V."/>
            <person name="Rakitin A.L."/>
            <person name="Ivanova A.A."/>
            <person name="Beletsky A.V."/>
            <person name="Kulichevskaya I.S."/>
            <person name="Mardanov A.V."/>
            <person name="Dedysh S.N."/>
        </authorList>
    </citation>
    <scope>NUCLEOTIDE SEQUENCE [LARGE SCALE GENOMIC DNA]</scope>
    <source>
        <strain evidence="7">SP5</strain>
    </source>
</reference>
<evidence type="ECO:0000256" key="2">
    <source>
        <dbReference type="ARBA" id="ARBA00022679"/>
    </source>
</evidence>
<accession>A0A225D0V2</accession>